<evidence type="ECO:0000313" key="2">
    <source>
        <dbReference type="EMBL" id="TYT61717.1"/>
    </source>
</evidence>
<sequence>MSLRLVVNKEFRDVRRSRMLWSILGLGVGFMVLLMMIVHLAASESPTGTEFIEFFAGIGGQLIFPILALIVGYMALVGERQSGSIRILHGLPHSRREILIGKFIGRAGVIAAAVIGSFVAVTALSVLLLDSVAVVNLVLVAGATTLFAVTFVGIAVGISASTESRGRAMAGAIGAYFLFAVIWEPLVAGIHYLIEGSLVGYQAPAWYFLLRRLSPAFAFTDLVSAILDTHVPALFSWPVEQIPAEEFEQEGTLLLSNRVAGELPFYLEGWFAAVVLCAWIALALGVGNRLFRSADLA</sequence>
<keyword evidence="1" id="KW-1133">Transmembrane helix</keyword>
<feature type="transmembrane region" description="Helical" evidence="1">
    <location>
        <begin position="20"/>
        <end position="42"/>
    </location>
</feature>
<dbReference type="RefSeq" id="WP_149081704.1">
    <property type="nucleotide sequence ID" value="NZ_VTAW01000014.1"/>
</dbReference>
<keyword evidence="1" id="KW-0812">Transmembrane</keyword>
<reference evidence="2 3" key="1">
    <citation type="submission" date="2019-08" db="EMBL/GenBank/DDBJ databases">
        <title>Archaea genome.</title>
        <authorList>
            <person name="Kajale S."/>
            <person name="Shouche Y."/>
            <person name="Deshpande N."/>
            <person name="Sharma A."/>
        </authorList>
    </citation>
    <scope>NUCLEOTIDE SEQUENCE [LARGE SCALE GENOMIC DNA]</scope>
    <source>
        <strain evidence="2 3">ESP3B_9</strain>
    </source>
</reference>
<evidence type="ECO:0000313" key="3">
    <source>
        <dbReference type="Proteomes" id="UP000324104"/>
    </source>
</evidence>
<feature type="transmembrane region" description="Helical" evidence="1">
    <location>
        <begin position="134"/>
        <end position="158"/>
    </location>
</feature>
<dbReference type="PANTHER" id="PTHR43471:SF1">
    <property type="entry name" value="ABC TRANSPORTER PERMEASE PROTEIN NOSY-RELATED"/>
    <property type="match status" value="1"/>
</dbReference>
<protein>
    <submittedName>
        <fullName evidence="2">ABC transporter permease</fullName>
    </submittedName>
</protein>
<accession>A0A5D5ALJ7</accession>
<feature type="transmembrane region" description="Helical" evidence="1">
    <location>
        <begin position="270"/>
        <end position="291"/>
    </location>
</feature>
<name>A0A5D5ALJ7_9EURY</name>
<feature type="transmembrane region" description="Helical" evidence="1">
    <location>
        <begin position="54"/>
        <end position="76"/>
    </location>
</feature>
<dbReference type="GO" id="GO:0140359">
    <property type="term" value="F:ABC-type transporter activity"/>
    <property type="evidence" value="ECO:0007669"/>
    <property type="project" value="InterPro"/>
</dbReference>
<dbReference type="GO" id="GO:0005886">
    <property type="term" value="C:plasma membrane"/>
    <property type="evidence" value="ECO:0007669"/>
    <property type="project" value="UniProtKB-SubCell"/>
</dbReference>
<dbReference type="Proteomes" id="UP000324104">
    <property type="component" value="Unassembled WGS sequence"/>
</dbReference>
<comment type="caution">
    <text evidence="2">The sequence shown here is derived from an EMBL/GenBank/DDBJ whole genome shotgun (WGS) entry which is preliminary data.</text>
</comment>
<proteinExistence type="predicted"/>
<feature type="transmembrane region" description="Helical" evidence="1">
    <location>
        <begin position="103"/>
        <end position="128"/>
    </location>
</feature>
<dbReference type="PANTHER" id="PTHR43471">
    <property type="entry name" value="ABC TRANSPORTER PERMEASE"/>
    <property type="match status" value="1"/>
</dbReference>
<gene>
    <name evidence="2" type="ORF">FYC77_11800</name>
</gene>
<keyword evidence="1" id="KW-0472">Membrane</keyword>
<feature type="transmembrane region" description="Helical" evidence="1">
    <location>
        <begin position="170"/>
        <end position="194"/>
    </location>
</feature>
<dbReference type="Pfam" id="PF12679">
    <property type="entry name" value="ABC2_membrane_2"/>
    <property type="match status" value="1"/>
</dbReference>
<evidence type="ECO:0000256" key="1">
    <source>
        <dbReference type="SAM" id="Phobius"/>
    </source>
</evidence>
<dbReference type="EMBL" id="VTAW01000014">
    <property type="protein sequence ID" value="TYT61717.1"/>
    <property type="molecule type" value="Genomic_DNA"/>
</dbReference>
<organism evidence="2 3">
    <name type="scientific">Natrialba swarupiae</name>
    <dbReference type="NCBI Taxonomy" id="2448032"/>
    <lineage>
        <taxon>Archaea</taxon>
        <taxon>Methanobacteriati</taxon>
        <taxon>Methanobacteriota</taxon>
        <taxon>Stenosarchaea group</taxon>
        <taxon>Halobacteria</taxon>
        <taxon>Halobacteriales</taxon>
        <taxon>Natrialbaceae</taxon>
        <taxon>Natrialba</taxon>
    </lineage>
</organism>
<keyword evidence="3" id="KW-1185">Reference proteome</keyword>
<dbReference type="AlphaFoldDB" id="A0A5D5ALJ7"/>